<dbReference type="RefSeq" id="WP_170863405.1">
    <property type="nucleotide sequence ID" value="NZ_BOPD01000008.1"/>
</dbReference>
<evidence type="ECO:0000313" key="1">
    <source>
        <dbReference type="EMBL" id="GIJ32045.1"/>
    </source>
</evidence>
<dbReference type="AlphaFoldDB" id="A0A9W5XI96"/>
<proteinExistence type="predicted"/>
<accession>A0A9W5XI96</accession>
<protein>
    <submittedName>
        <fullName evidence="1">Uncharacterized protein</fullName>
    </submittedName>
</protein>
<dbReference type="Proteomes" id="UP000607311">
    <property type="component" value="Unassembled WGS sequence"/>
</dbReference>
<gene>
    <name evidence="1" type="ORF">Vse01_11930</name>
</gene>
<keyword evidence="2" id="KW-1185">Reference proteome</keyword>
<name>A0A9W5XI96_9ACTN</name>
<comment type="caution">
    <text evidence="1">The sequence shown here is derived from an EMBL/GenBank/DDBJ whole genome shotgun (WGS) entry which is preliminary data.</text>
</comment>
<reference evidence="1" key="1">
    <citation type="submission" date="2021-01" db="EMBL/GenBank/DDBJ databases">
        <title>Whole genome shotgun sequence of Verrucosispora sediminis NBRC 107745.</title>
        <authorList>
            <person name="Komaki H."/>
            <person name="Tamura T."/>
        </authorList>
    </citation>
    <scope>NUCLEOTIDE SEQUENCE</scope>
    <source>
        <strain evidence="1">NBRC 107745</strain>
    </source>
</reference>
<evidence type="ECO:0000313" key="2">
    <source>
        <dbReference type="Proteomes" id="UP000607311"/>
    </source>
</evidence>
<organism evidence="1 2">
    <name type="scientific">Micromonospora sediminimaris</name>
    <dbReference type="NCBI Taxonomy" id="547162"/>
    <lineage>
        <taxon>Bacteria</taxon>
        <taxon>Bacillati</taxon>
        <taxon>Actinomycetota</taxon>
        <taxon>Actinomycetes</taxon>
        <taxon>Micromonosporales</taxon>
        <taxon>Micromonosporaceae</taxon>
        <taxon>Micromonospora</taxon>
    </lineage>
</organism>
<sequence>MLAAVAAIAMLATVSAAVVGFGDAQFVGIGWENNPLQANGLEWGAPAPDDVVVSSTR</sequence>
<dbReference type="EMBL" id="BOPD01000008">
    <property type="protein sequence ID" value="GIJ32045.1"/>
    <property type="molecule type" value="Genomic_DNA"/>
</dbReference>